<sequence length="164" mass="18636">MPSGLSGLSRIVEGVKRLVLRRELVGVDSLGNKYFRKAEVLNGRPFERRWVSPVRGEYDPGSIPPEWTSWLHKGRADPPQEEESMRLEASRLAMQKKVEALEEEERKRKFRMESLRLQGQQADSEPSMTRFVEQLATKGSSLSDPSLVALILSLRQKPGSQADF</sequence>
<evidence type="ECO:0008006" key="4">
    <source>
        <dbReference type="Google" id="ProtNLM"/>
    </source>
</evidence>
<comment type="similarity">
    <text evidence="1">Belongs to the complex I NDUFA12 subunit family.</text>
</comment>
<dbReference type="Proteomes" id="UP000708148">
    <property type="component" value="Unassembled WGS sequence"/>
</dbReference>
<protein>
    <recommendedName>
        <fullName evidence="4">NADH dehydrogenase [ubiquinone] 1 alpha subcomplex subunit 12</fullName>
    </recommendedName>
</protein>
<dbReference type="OrthoDB" id="274641at2759"/>
<dbReference type="GO" id="GO:0032981">
    <property type="term" value="P:mitochondrial respiratory chain complex I assembly"/>
    <property type="evidence" value="ECO:0007669"/>
    <property type="project" value="TreeGrafter"/>
</dbReference>
<comment type="caution">
    <text evidence="2">The sequence shown here is derived from an EMBL/GenBank/DDBJ whole genome shotgun (WGS) entry which is preliminary data.</text>
</comment>
<dbReference type="AlphaFoldDB" id="A0A8S1IR76"/>
<name>A0A8S1IR76_9CHLO</name>
<dbReference type="InterPro" id="IPR052618">
    <property type="entry name" value="ComplexI_NDUFA12"/>
</dbReference>
<organism evidence="2 3">
    <name type="scientific">Ostreobium quekettii</name>
    <dbReference type="NCBI Taxonomy" id="121088"/>
    <lineage>
        <taxon>Eukaryota</taxon>
        <taxon>Viridiplantae</taxon>
        <taxon>Chlorophyta</taxon>
        <taxon>core chlorophytes</taxon>
        <taxon>Ulvophyceae</taxon>
        <taxon>TCBD clade</taxon>
        <taxon>Bryopsidales</taxon>
        <taxon>Ostreobineae</taxon>
        <taxon>Ostreobiaceae</taxon>
        <taxon>Ostreobium</taxon>
    </lineage>
</organism>
<dbReference type="GO" id="GO:0005739">
    <property type="term" value="C:mitochondrion"/>
    <property type="evidence" value="ECO:0007669"/>
    <property type="project" value="TreeGrafter"/>
</dbReference>
<keyword evidence="3" id="KW-1185">Reference proteome</keyword>
<evidence type="ECO:0000313" key="3">
    <source>
        <dbReference type="Proteomes" id="UP000708148"/>
    </source>
</evidence>
<dbReference type="InterPro" id="IPR007763">
    <property type="entry name" value="NDUFA12"/>
</dbReference>
<dbReference type="PANTHER" id="PTHR32470">
    <property type="entry name" value="ADH DEHYDROGENASE [UBIQUINONE] 1 ALPHA SUBCOMPLEX ASSEMBLY FACTOR 2"/>
    <property type="match status" value="1"/>
</dbReference>
<gene>
    <name evidence="2" type="ORF">OSTQU699_LOCUS2656</name>
</gene>
<reference evidence="2" key="1">
    <citation type="submission" date="2020-12" db="EMBL/GenBank/DDBJ databases">
        <authorList>
            <person name="Iha C."/>
        </authorList>
    </citation>
    <scope>NUCLEOTIDE SEQUENCE</scope>
</reference>
<evidence type="ECO:0000256" key="1">
    <source>
        <dbReference type="ARBA" id="ARBA00007355"/>
    </source>
</evidence>
<dbReference type="Pfam" id="PF05071">
    <property type="entry name" value="NDUFA12"/>
    <property type="match status" value="1"/>
</dbReference>
<dbReference type="PANTHER" id="PTHR32470:SF2">
    <property type="entry name" value="NADH DEHYDROGENASE [UBIQUINONE] 1 ALPHA SUBCOMPLEX ASSEMBLY FACTOR 2"/>
    <property type="match status" value="1"/>
</dbReference>
<dbReference type="GO" id="GO:0045271">
    <property type="term" value="C:respiratory chain complex I"/>
    <property type="evidence" value="ECO:0007669"/>
    <property type="project" value="InterPro"/>
</dbReference>
<proteinExistence type="inferred from homology"/>
<dbReference type="EMBL" id="CAJHUC010000638">
    <property type="protein sequence ID" value="CAD7697295.1"/>
    <property type="molecule type" value="Genomic_DNA"/>
</dbReference>
<evidence type="ECO:0000313" key="2">
    <source>
        <dbReference type="EMBL" id="CAD7697295.1"/>
    </source>
</evidence>
<accession>A0A8S1IR76</accession>